<evidence type="ECO:0000313" key="1">
    <source>
        <dbReference type="EMBL" id="KPQ34393.1"/>
    </source>
</evidence>
<comment type="caution">
    <text evidence="1">The sequence shown here is derived from an EMBL/GenBank/DDBJ whole genome shotgun (WGS) entry which is preliminary data.</text>
</comment>
<evidence type="ECO:0000313" key="2">
    <source>
        <dbReference type="Proteomes" id="UP000050465"/>
    </source>
</evidence>
<name>A0A0P7ZVK9_9CYAN</name>
<gene>
    <name evidence="1" type="ORF">HLUCCA11_14925</name>
</gene>
<dbReference type="AlphaFoldDB" id="A0A0P7ZVK9"/>
<sequence>MQISSNNEIAVTICKRYLIYVNASVLSDLTKSNKTKVEALNLKTAEGFEASESWQ</sequence>
<dbReference type="Proteomes" id="UP000050465">
    <property type="component" value="Unassembled WGS sequence"/>
</dbReference>
<dbReference type="STRING" id="1666911.HLUCCA11_14925"/>
<proteinExistence type="predicted"/>
<reference evidence="1 2" key="1">
    <citation type="submission" date="2015-09" db="EMBL/GenBank/DDBJ databases">
        <title>Identification and resolution of microdiversity through metagenomic sequencing of parallel consortia.</title>
        <authorList>
            <person name="Nelson W.C."/>
            <person name="Romine M.F."/>
            <person name="Lindemann S.R."/>
        </authorList>
    </citation>
    <scope>NUCLEOTIDE SEQUENCE [LARGE SCALE GENOMIC DNA]</scope>
    <source>
        <strain evidence="1">Ana</strain>
    </source>
</reference>
<accession>A0A0P7ZVK9</accession>
<dbReference type="EMBL" id="LJZR01000020">
    <property type="protein sequence ID" value="KPQ34393.1"/>
    <property type="molecule type" value="Genomic_DNA"/>
</dbReference>
<protein>
    <submittedName>
        <fullName evidence="1">Uncharacterized protein</fullName>
    </submittedName>
</protein>
<organism evidence="1 2">
    <name type="scientific">Phormidesmis priestleyi Ana</name>
    <dbReference type="NCBI Taxonomy" id="1666911"/>
    <lineage>
        <taxon>Bacteria</taxon>
        <taxon>Bacillati</taxon>
        <taxon>Cyanobacteriota</taxon>
        <taxon>Cyanophyceae</taxon>
        <taxon>Leptolyngbyales</taxon>
        <taxon>Leptolyngbyaceae</taxon>
        <taxon>Phormidesmis</taxon>
    </lineage>
</organism>